<keyword evidence="2" id="KW-0862">Zinc</keyword>
<dbReference type="CDD" id="cd18012">
    <property type="entry name" value="DEXQc_arch_SWI2_SNF2"/>
    <property type="match status" value="1"/>
</dbReference>
<evidence type="ECO:0000256" key="1">
    <source>
        <dbReference type="ARBA" id="ARBA00022801"/>
    </source>
</evidence>
<dbReference type="STRING" id="642492.Clole_0077"/>
<evidence type="ECO:0000256" key="2">
    <source>
        <dbReference type="PROSITE-ProRule" id="PRU00325"/>
    </source>
</evidence>
<dbReference type="InterPro" id="IPR049730">
    <property type="entry name" value="SNF2/RAD54-like_C"/>
</dbReference>
<evidence type="ECO:0000259" key="5">
    <source>
        <dbReference type="PROSITE" id="PS51194"/>
    </source>
</evidence>
<organism evidence="6 7">
    <name type="scientific">Cellulosilyticum lentocellum (strain ATCC 49066 / DSM 5427 / NCIMB 11756 / RHM5)</name>
    <name type="common">Clostridium lentocellum</name>
    <dbReference type="NCBI Taxonomy" id="642492"/>
    <lineage>
        <taxon>Bacteria</taxon>
        <taxon>Bacillati</taxon>
        <taxon>Bacillota</taxon>
        <taxon>Clostridia</taxon>
        <taxon>Lachnospirales</taxon>
        <taxon>Cellulosilyticaceae</taxon>
        <taxon>Cellulosilyticum</taxon>
    </lineage>
</organism>
<dbReference type="InterPro" id="IPR000330">
    <property type="entry name" value="SNF2_N"/>
</dbReference>
<dbReference type="SMART" id="SM00490">
    <property type="entry name" value="HELICc"/>
    <property type="match status" value="1"/>
</dbReference>
<dbReference type="InterPro" id="IPR007527">
    <property type="entry name" value="Znf_SWIM"/>
</dbReference>
<dbReference type="Pfam" id="PF00271">
    <property type="entry name" value="Helicase_C"/>
    <property type="match status" value="1"/>
</dbReference>
<keyword evidence="1" id="KW-0378">Hydrolase</keyword>
<dbReference type="GO" id="GO:0005524">
    <property type="term" value="F:ATP binding"/>
    <property type="evidence" value="ECO:0007669"/>
    <property type="project" value="InterPro"/>
</dbReference>
<dbReference type="InterPro" id="IPR013663">
    <property type="entry name" value="Helicase_SWF/SNF/SWI_bac"/>
</dbReference>
<dbReference type="AlphaFoldDB" id="F2JGE2"/>
<dbReference type="EMBL" id="CP002582">
    <property type="protein sequence ID" value="ADZ81837.1"/>
    <property type="molecule type" value="Genomic_DNA"/>
</dbReference>
<evidence type="ECO:0000259" key="3">
    <source>
        <dbReference type="PROSITE" id="PS50966"/>
    </source>
</evidence>
<dbReference type="PROSITE" id="PS51194">
    <property type="entry name" value="HELICASE_CTER"/>
    <property type="match status" value="1"/>
</dbReference>
<keyword evidence="2" id="KW-0479">Metal-binding</keyword>
<name>F2JGE2_CELLD</name>
<gene>
    <name evidence="6" type="ordered locus">Clole_0077</name>
</gene>
<dbReference type="SMART" id="SM00487">
    <property type="entry name" value="DEXDc"/>
    <property type="match status" value="1"/>
</dbReference>
<dbReference type="Pfam" id="PF00176">
    <property type="entry name" value="SNF2-rel_dom"/>
    <property type="match status" value="1"/>
</dbReference>
<dbReference type="PROSITE" id="PS51192">
    <property type="entry name" value="HELICASE_ATP_BIND_1"/>
    <property type="match status" value="1"/>
</dbReference>
<feature type="domain" description="Helicase ATP-binding" evidence="4">
    <location>
        <begin position="633"/>
        <end position="829"/>
    </location>
</feature>
<reference evidence="6 7" key="1">
    <citation type="journal article" date="2011" name="J. Bacteriol.">
        <title>Complete genome sequence of the cellulose-degrading bacterium Cellulosilyticum lentocellum.</title>
        <authorList>
            <consortium name="US DOE Joint Genome Institute"/>
            <person name="Miller D.A."/>
            <person name="Suen G."/>
            <person name="Bruce D."/>
            <person name="Copeland A."/>
            <person name="Cheng J.F."/>
            <person name="Detter C."/>
            <person name="Goodwin L.A."/>
            <person name="Han C.S."/>
            <person name="Hauser L.J."/>
            <person name="Land M.L."/>
            <person name="Lapidus A."/>
            <person name="Lucas S."/>
            <person name="Meincke L."/>
            <person name="Pitluck S."/>
            <person name="Tapia R."/>
            <person name="Teshima H."/>
            <person name="Woyke T."/>
            <person name="Fox B.G."/>
            <person name="Angert E.R."/>
            <person name="Currie C.R."/>
        </authorList>
    </citation>
    <scope>NUCLEOTIDE SEQUENCE [LARGE SCALE GENOMIC DNA]</scope>
    <source>
        <strain evidence="7">ATCC 49066 / DSM 5427 / NCIMB 11756 / RHM5</strain>
    </source>
</reference>
<dbReference type="Pfam" id="PF08455">
    <property type="entry name" value="SNF2_assoc"/>
    <property type="match status" value="1"/>
</dbReference>
<evidence type="ECO:0000313" key="6">
    <source>
        <dbReference type="EMBL" id="ADZ81837.1"/>
    </source>
</evidence>
<keyword evidence="2" id="KW-0863">Zinc-finger</keyword>
<dbReference type="Gene3D" id="3.40.50.300">
    <property type="entry name" value="P-loop containing nucleotide triphosphate hydrolases"/>
    <property type="match status" value="1"/>
</dbReference>
<evidence type="ECO:0000259" key="4">
    <source>
        <dbReference type="PROSITE" id="PS51192"/>
    </source>
</evidence>
<dbReference type="PANTHER" id="PTHR10799">
    <property type="entry name" value="SNF2/RAD54 HELICASE FAMILY"/>
    <property type="match status" value="1"/>
</dbReference>
<dbReference type="InterPro" id="IPR027417">
    <property type="entry name" value="P-loop_NTPase"/>
</dbReference>
<dbReference type="PROSITE" id="PS50966">
    <property type="entry name" value="ZF_SWIM"/>
    <property type="match status" value="1"/>
</dbReference>
<dbReference type="eggNOG" id="COG0553">
    <property type="taxonomic scope" value="Bacteria"/>
</dbReference>
<keyword evidence="7" id="KW-1185">Reference proteome</keyword>
<dbReference type="Proteomes" id="UP000008467">
    <property type="component" value="Chromosome"/>
</dbReference>
<dbReference type="RefSeq" id="WP_013655138.1">
    <property type="nucleotide sequence ID" value="NC_015275.1"/>
</dbReference>
<dbReference type="GO" id="GO:0008270">
    <property type="term" value="F:zinc ion binding"/>
    <property type="evidence" value="ECO:0007669"/>
    <property type="project" value="UniProtKB-KW"/>
</dbReference>
<dbReference type="CDD" id="cd18793">
    <property type="entry name" value="SF2_C_SNF"/>
    <property type="match status" value="1"/>
</dbReference>
<dbReference type="KEGG" id="cle:Clole_0077"/>
<evidence type="ECO:0000313" key="7">
    <source>
        <dbReference type="Proteomes" id="UP000008467"/>
    </source>
</evidence>
<protein>
    <submittedName>
        <fullName evidence="6">SNF2-related protein</fullName>
    </submittedName>
</protein>
<proteinExistence type="predicted"/>
<dbReference type="InterPro" id="IPR014001">
    <property type="entry name" value="Helicase_ATP-bd"/>
</dbReference>
<sequence length="1119" mass="128587">MKITLREIKDVASSYKAYDDGLNYFKEGKVEKIHLRQDEDYIEMMSCVHGDTGDYQTRVELYNEKLAWCECNCLPSFQEEGACKHVEAMLLKYYYEVMPDIRRSIKGERYSQNALTYYEDQVIKEQDLELGEDEKINAHIKLIDEGAGSFFLGLSVGANKFYVVKDLYEFAEHMLQGNRVVYGKNLDFIHDLSVFDEATKPIIQFIVDKTQEYLDILRQVGMYRGFTKADRKTLPLGPKAFDEFFDLVKGQNIEVENGKEIREVLFAEGNPRFEFKIEGEGDYYELSTSLAEYEPIAFSRYKYILLKDRLLRLDKSFGNDVFPLLKYMYEARNVHGNKQLDFSETLIKRFILSSLAKIEKHVPVVMNEDIKTAITPEHVHVKTFLDLDGEGNIIGDIQFQYKGFIFNPYKKLNESETRQLEQIARDTPNEYRVGNILKYYNFRTKNGGLHLSEEEDIYAFVRTGINELMELGEVHVTERLRHINLVKSPVGSIGLRIENNMLKVELKDVNMPLEEMAAILNAYKMKNKYYRLRDGSFLDIAGGTTIGDLANIVDGLGMKGSDLAEGEASLPKYRALYLDQVLRQSEGIEVSRDKYFKQIIRDVKNVEDADYEVPKSLKANLRTYQKTGYRWLRTMAAYGFGGILADDMGLGKTLQMIALILAEKEENEALSQNQLASQVDDKKQDDAKEAEACNKSQGSLECLCKPSLVICPTSLVLNWQTELARFAPSLRVLVIMGTVLERKTILEQIVGYDVVITSYELLKRDVDSYEEIQFRYCIADEAQYIKNANTLSARALKLLKSEVRFALTGTPIENSLAELWSIFDFIMPEYLFGYAEFRRHYEMPIVKSQDEVVTARLKKLIAPFVMRRLKKDVLKELPDKTETVIYNTMEEEQQKLYTAHLALAKKEMEEELKAKGVGASHIKMLALLTRLRQLCCHPSMYLQDYTETSGKLEQCMEIVKDSIEAGHKILLFSQFTTMLDILSNRLYSEGIEHFMLTGSTKAEERMRLVNEFNTSDIPVFLISLKAGGTGLNLTGADVVIHYDPWWNLSSQNQATDRAYRIGQKNKVQVFQMITKNSIEEKIKELQDKKIGLTESVLQEGEAFISKMSEEEIKALFSKQ</sequence>
<feature type="domain" description="SWIM-type" evidence="3">
    <location>
        <begin position="55"/>
        <end position="94"/>
    </location>
</feature>
<dbReference type="GO" id="GO:0016787">
    <property type="term" value="F:hydrolase activity"/>
    <property type="evidence" value="ECO:0007669"/>
    <property type="project" value="UniProtKB-KW"/>
</dbReference>
<dbReference type="InterPro" id="IPR001650">
    <property type="entry name" value="Helicase_C-like"/>
</dbReference>
<accession>F2JGE2</accession>
<dbReference type="HOGENOM" id="CLU_000315_21_1_9"/>
<dbReference type="InterPro" id="IPR038718">
    <property type="entry name" value="SNF2-like_sf"/>
</dbReference>
<dbReference type="SUPFAM" id="SSF52540">
    <property type="entry name" value="P-loop containing nucleoside triphosphate hydrolases"/>
    <property type="match status" value="2"/>
</dbReference>
<feature type="domain" description="Helicase C-terminal" evidence="5">
    <location>
        <begin position="951"/>
        <end position="1103"/>
    </location>
</feature>
<dbReference type="Gene3D" id="3.40.50.10810">
    <property type="entry name" value="Tandem AAA-ATPase domain"/>
    <property type="match status" value="1"/>
</dbReference>